<sequence>MAVEGTRIDGYYENNNNNNNNNKIYISTPHSTTCPYSVSNMVKNKIVKYTEEDFSPYQIKLKLESEGIILYMKKIYSVRRNHNSNFKNEVSITTQLLKSSIFRINSTAGDDEVYVAGFSLEPGDTKFMMTSRKMIHRLSFTINLHVYSTFKLIKGGYPVIVVGVTDNN</sequence>
<accession>A0A1R0H784</accession>
<name>A0A1R0H784_9FUNG</name>
<dbReference type="OrthoDB" id="119028at2759"/>
<evidence type="ECO:0000313" key="1">
    <source>
        <dbReference type="EMBL" id="OLY84986.1"/>
    </source>
</evidence>
<organism evidence="1 2">
    <name type="scientific">Smittium mucronatum</name>
    <dbReference type="NCBI Taxonomy" id="133383"/>
    <lineage>
        <taxon>Eukaryota</taxon>
        <taxon>Fungi</taxon>
        <taxon>Fungi incertae sedis</taxon>
        <taxon>Zoopagomycota</taxon>
        <taxon>Kickxellomycotina</taxon>
        <taxon>Harpellomycetes</taxon>
        <taxon>Harpellales</taxon>
        <taxon>Legeriomycetaceae</taxon>
        <taxon>Smittium</taxon>
    </lineage>
</organism>
<dbReference type="AlphaFoldDB" id="A0A1R0H784"/>
<proteinExistence type="predicted"/>
<comment type="caution">
    <text evidence="1">The sequence shown here is derived from an EMBL/GenBank/DDBJ whole genome shotgun (WGS) entry which is preliminary data.</text>
</comment>
<keyword evidence="2" id="KW-1185">Reference proteome</keyword>
<reference evidence="1 2" key="1">
    <citation type="journal article" date="2016" name="Mol. Biol. Evol.">
        <title>Genome-Wide Survey of Gut Fungi (Harpellales) Reveals the First Horizontally Transferred Ubiquitin Gene from a Mosquito Host.</title>
        <authorList>
            <person name="Wang Y."/>
            <person name="White M.M."/>
            <person name="Kvist S."/>
            <person name="Moncalvo J.M."/>
        </authorList>
    </citation>
    <scope>NUCLEOTIDE SEQUENCE [LARGE SCALE GENOMIC DNA]</scope>
    <source>
        <strain evidence="1 2">ALG-7-W6</strain>
    </source>
</reference>
<dbReference type="Proteomes" id="UP000187455">
    <property type="component" value="Unassembled WGS sequence"/>
</dbReference>
<evidence type="ECO:0000313" key="2">
    <source>
        <dbReference type="Proteomes" id="UP000187455"/>
    </source>
</evidence>
<protein>
    <submittedName>
        <fullName evidence="1">Uncharacterized protein</fullName>
    </submittedName>
</protein>
<dbReference type="EMBL" id="LSSL01000279">
    <property type="protein sequence ID" value="OLY84986.1"/>
    <property type="molecule type" value="Genomic_DNA"/>
</dbReference>
<gene>
    <name evidence="1" type="ORF">AYI68_g837</name>
</gene>